<feature type="signal peptide" evidence="2">
    <location>
        <begin position="1"/>
        <end position="26"/>
    </location>
</feature>
<keyword evidence="4" id="KW-1185">Reference proteome</keyword>
<proteinExistence type="predicted"/>
<protein>
    <recommendedName>
        <fullName evidence="5">Secreted protein</fullName>
    </recommendedName>
</protein>
<dbReference type="RefSeq" id="WP_206608930.1">
    <property type="nucleotide sequence ID" value="NZ_CP033898.1"/>
</dbReference>
<dbReference type="AlphaFoldDB" id="A0A3G6IX35"/>
<feature type="region of interest" description="Disordered" evidence="1">
    <location>
        <begin position="45"/>
        <end position="84"/>
    </location>
</feature>
<evidence type="ECO:0000313" key="3">
    <source>
        <dbReference type="EMBL" id="AZA10206.1"/>
    </source>
</evidence>
<feature type="compositionally biased region" description="Low complexity" evidence="1">
    <location>
        <begin position="45"/>
        <end position="71"/>
    </location>
</feature>
<feature type="chain" id="PRO_5018222352" description="Secreted protein" evidence="2">
    <location>
        <begin position="27"/>
        <end position="116"/>
    </location>
</feature>
<name>A0A3G6IX35_9CORY</name>
<accession>A0A3G6IX35</accession>
<evidence type="ECO:0000313" key="4">
    <source>
        <dbReference type="Proteomes" id="UP000271426"/>
    </source>
</evidence>
<evidence type="ECO:0000256" key="2">
    <source>
        <dbReference type="SAM" id="SignalP"/>
    </source>
</evidence>
<sequence precursor="true">MKIRKIASAALLSIAVSVAGAGLANADEVAPVEATDTAVTAEVEAPAAEAPAAEAEPAEEAPAQEQPAAPAEKPEFSSSDKANAFSSEITPDNVTSVFGKVVDLVSAILGFVAKVA</sequence>
<evidence type="ECO:0000256" key="1">
    <source>
        <dbReference type="SAM" id="MobiDB-lite"/>
    </source>
</evidence>
<dbReference type="EMBL" id="CP033898">
    <property type="protein sequence ID" value="AZA10206.1"/>
    <property type="molecule type" value="Genomic_DNA"/>
</dbReference>
<reference evidence="3 4" key="1">
    <citation type="submission" date="2018-11" db="EMBL/GenBank/DDBJ databases">
        <authorList>
            <person name="Kleinhagauer T."/>
            <person name="Glaeser S.P."/>
            <person name="Spergser J."/>
            <person name="Ruckert C."/>
            <person name="Kaempfer P."/>
            <person name="Busse H.-J."/>
        </authorList>
    </citation>
    <scope>NUCLEOTIDE SEQUENCE [LARGE SCALE GENOMIC DNA]</scope>
    <source>
        <strain evidence="3 4">812CH</strain>
    </source>
</reference>
<gene>
    <name evidence="3" type="ORF">CPPEL_10545</name>
</gene>
<dbReference type="Proteomes" id="UP000271426">
    <property type="component" value="Chromosome"/>
</dbReference>
<keyword evidence="2" id="KW-0732">Signal</keyword>
<organism evidence="3 4">
    <name type="scientific">Corynebacterium pseudopelargi</name>
    <dbReference type="NCBI Taxonomy" id="2080757"/>
    <lineage>
        <taxon>Bacteria</taxon>
        <taxon>Bacillati</taxon>
        <taxon>Actinomycetota</taxon>
        <taxon>Actinomycetes</taxon>
        <taxon>Mycobacteriales</taxon>
        <taxon>Corynebacteriaceae</taxon>
        <taxon>Corynebacterium</taxon>
    </lineage>
</organism>
<evidence type="ECO:0008006" key="5">
    <source>
        <dbReference type="Google" id="ProtNLM"/>
    </source>
</evidence>
<dbReference type="KEGG" id="cpso:CPPEL_10545"/>